<keyword evidence="1 6" id="KW-0645">Protease</keyword>
<keyword evidence="2 6" id="KW-0479">Metal-binding</keyword>
<dbReference type="InterPro" id="IPR001333">
    <property type="entry name" value="Peptidase_M32_Taq"/>
</dbReference>
<evidence type="ECO:0000313" key="10">
    <source>
        <dbReference type="EMBL" id="MBB6049422.1"/>
    </source>
</evidence>
<evidence type="ECO:0000256" key="1">
    <source>
        <dbReference type="ARBA" id="ARBA00022670"/>
    </source>
</evidence>
<feature type="transmembrane region" description="Helical" evidence="7">
    <location>
        <begin position="514"/>
        <end position="536"/>
    </location>
</feature>
<dbReference type="EMBL" id="JACHGW010000001">
    <property type="protein sequence ID" value="MBB6049422.1"/>
    <property type="molecule type" value="Genomic_DNA"/>
</dbReference>
<comment type="cofactor">
    <cofactor evidence="6">
        <name>Zn(2+)</name>
        <dbReference type="ChEBI" id="CHEBI:29105"/>
    </cofactor>
    <text evidence="6">Binds 1 zinc ion.</text>
</comment>
<evidence type="ECO:0000256" key="6">
    <source>
        <dbReference type="RuleBase" id="RU003435"/>
    </source>
</evidence>
<dbReference type="InterPro" id="IPR013647">
    <property type="entry name" value="OligopepF_N_dom"/>
</dbReference>
<feature type="domain" description="Peptidase M3A/M3B catalytic" evidence="8">
    <location>
        <begin position="202"/>
        <end position="579"/>
    </location>
</feature>
<dbReference type="AlphaFoldDB" id="A0A7W9SML2"/>
<dbReference type="InterPro" id="IPR042088">
    <property type="entry name" value="OligoPept_F_C"/>
</dbReference>
<dbReference type="Gene3D" id="1.10.1370.20">
    <property type="entry name" value="Oligoendopeptidase f, C-terminal domain"/>
    <property type="match status" value="1"/>
</dbReference>
<dbReference type="GO" id="GO:0004222">
    <property type="term" value="F:metalloendopeptidase activity"/>
    <property type="evidence" value="ECO:0007669"/>
    <property type="project" value="InterPro"/>
</dbReference>
<evidence type="ECO:0000256" key="3">
    <source>
        <dbReference type="ARBA" id="ARBA00022801"/>
    </source>
</evidence>
<dbReference type="RefSeq" id="WP_184193028.1">
    <property type="nucleotide sequence ID" value="NZ_JACHGW010000001.1"/>
</dbReference>
<dbReference type="Proteomes" id="UP000520814">
    <property type="component" value="Unassembled WGS sequence"/>
</dbReference>
<feature type="domain" description="Oligopeptidase F N-terminal" evidence="9">
    <location>
        <begin position="128"/>
        <end position="185"/>
    </location>
</feature>
<evidence type="ECO:0000259" key="8">
    <source>
        <dbReference type="Pfam" id="PF01432"/>
    </source>
</evidence>
<keyword evidence="11" id="KW-1185">Reference proteome</keyword>
<keyword evidence="4 6" id="KW-0862">Zinc</keyword>
<evidence type="ECO:0000256" key="4">
    <source>
        <dbReference type="ARBA" id="ARBA00022833"/>
    </source>
</evidence>
<keyword evidence="3 6" id="KW-0378">Hydrolase</keyword>
<dbReference type="SUPFAM" id="SSF55486">
    <property type="entry name" value="Metalloproteases ('zincins'), catalytic domain"/>
    <property type="match status" value="1"/>
</dbReference>
<comment type="similarity">
    <text evidence="6">Belongs to the peptidase M3 family.</text>
</comment>
<name>A0A7W9SML2_ARMRO</name>
<dbReference type="PANTHER" id="PTHR34217">
    <property type="entry name" value="METAL-DEPENDENT CARBOXYPEPTIDASE"/>
    <property type="match status" value="1"/>
</dbReference>
<evidence type="ECO:0000313" key="11">
    <source>
        <dbReference type="Proteomes" id="UP000520814"/>
    </source>
</evidence>
<evidence type="ECO:0000256" key="5">
    <source>
        <dbReference type="ARBA" id="ARBA00023049"/>
    </source>
</evidence>
<dbReference type="InterPro" id="IPR034006">
    <property type="entry name" value="M3B_PepF_2"/>
</dbReference>
<sequence>MSTSNALPHWDLTPLFTELDTPEFTAAFADVLTQLQGLETLFTEKNITARTEATPTDDDIAAYEAATHGFNALYSDLRRVRAYVALRVTTNSRDAAAQAKLSELRGALVPLSSLSTRFTAFIGSLDSEALIARSAVAAAHAYGVREARIYAEHQLPLEQEDLVANLSLSGSSAWARLHNDITSQLTLEFNGESTPMSVIRTLATDPSAAVRKQAYDAELAAWKGVALPLSFALNSIKHETRLLAERRGWSDVLELCCNNNSITRATLDAMRAAAEKSFPDFRRYLKAKAKKVSSAEALPWWDLFAPLEVEGGTESDWSWEAAKVFIGENFDSYSQKMGDFARKTFAENWIDAEPRPGKRDGAFCSSVGPGESRILQNYRPSFDGVSTLAHELGHAYHNLCLKDRTILQSGTPMTLAETASIFCETIVKHAALKSAGPEERLAILEASLQNACQVVVDIDSRFRFEKAVIEKRKERDLSADELCELMLTAQRETYGDGLDSDALHPYMWAVKGHYYGSAFYNFPYMFGFLFGLGLYAQYEQAPERFRSAYDDLLSQTGMADATELAQRFGLDIESEAFWSGSLDVVRAEIDQFVALVGA</sequence>
<dbReference type="InterPro" id="IPR001567">
    <property type="entry name" value="Pept_M3A_M3B_dom"/>
</dbReference>
<keyword evidence="7" id="KW-0812">Transmembrane</keyword>
<evidence type="ECO:0000259" key="9">
    <source>
        <dbReference type="Pfam" id="PF08439"/>
    </source>
</evidence>
<organism evidence="10 11">
    <name type="scientific">Armatimonas rosea</name>
    <dbReference type="NCBI Taxonomy" id="685828"/>
    <lineage>
        <taxon>Bacteria</taxon>
        <taxon>Bacillati</taxon>
        <taxon>Armatimonadota</taxon>
        <taxon>Armatimonadia</taxon>
        <taxon>Armatimonadales</taxon>
        <taxon>Armatimonadaceae</taxon>
        <taxon>Armatimonas</taxon>
    </lineage>
</organism>
<reference evidence="10 11" key="1">
    <citation type="submission" date="2020-08" db="EMBL/GenBank/DDBJ databases">
        <title>Genomic Encyclopedia of Type Strains, Phase IV (KMG-IV): sequencing the most valuable type-strain genomes for metagenomic binning, comparative biology and taxonomic classification.</title>
        <authorList>
            <person name="Goeker M."/>
        </authorList>
    </citation>
    <scope>NUCLEOTIDE SEQUENCE [LARGE SCALE GENOMIC DNA]</scope>
    <source>
        <strain evidence="10 11">DSM 23562</strain>
    </source>
</reference>
<protein>
    <submittedName>
        <fullName evidence="10">PepF/M3 family oligoendopeptidase</fullName>
    </submittedName>
</protein>
<dbReference type="Pfam" id="PF01432">
    <property type="entry name" value="Peptidase_M3"/>
    <property type="match status" value="1"/>
</dbReference>
<dbReference type="Gene3D" id="1.20.140.70">
    <property type="entry name" value="Oligopeptidase f, N-terminal domain"/>
    <property type="match status" value="1"/>
</dbReference>
<dbReference type="PANTHER" id="PTHR34217:SF1">
    <property type="entry name" value="CARBOXYPEPTIDASE 1"/>
    <property type="match status" value="1"/>
</dbReference>
<evidence type="ECO:0000256" key="7">
    <source>
        <dbReference type="SAM" id="Phobius"/>
    </source>
</evidence>
<keyword evidence="7" id="KW-0472">Membrane</keyword>
<comment type="caution">
    <text evidence="10">The sequence shown here is derived from an EMBL/GenBank/DDBJ whole genome shotgun (WGS) entry which is preliminary data.</text>
</comment>
<dbReference type="NCBIfam" id="TIGR02290">
    <property type="entry name" value="M3_fam_3"/>
    <property type="match status" value="1"/>
</dbReference>
<keyword evidence="7" id="KW-1133">Transmembrane helix</keyword>
<dbReference type="Pfam" id="PF08439">
    <property type="entry name" value="Peptidase_M3_N"/>
    <property type="match status" value="1"/>
</dbReference>
<gene>
    <name evidence="10" type="ORF">HNQ39_001184</name>
</gene>
<accession>A0A7W9SML2</accession>
<dbReference type="CDD" id="cd09607">
    <property type="entry name" value="M3B_PepF"/>
    <property type="match status" value="1"/>
</dbReference>
<evidence type="ECO:0000256" key="2">
    <source>
        <dbReference type="ARBA" id="ARBA00022723"/>
    </source>
</evidence>
<keyword evidence="5 6" id="KW-0482">Metalloprotease</keyword>
<proteinExistence type="inferred from homology"/>
<dbReference type="InterPro" id="IPR011977">
    <property type="entry name" value="Pept_M3B_clade3"/>
</dbReference>
<dbReference type="GO" id="GO:0006508">
    <property type="term" value="P:proteolysis"/>
    <property type="evidence" value="ECO:0007669"/>
    <property type="project" value="UniProtKB-KW"/>
</dbReference>
<dbReference type="GO" id="GO:0004181">
    <property type="term" value="F:metallocarboxypeptidase activity"/>
    <property type="evidence" value="ECO:0007669"/>
    <property type="project" value="InterPro"/>
</dbReference>
<dbReference type="GO" id="GO:0046872">
    <property type="term" value="F:metal ion binding"/>
    <property type="evidence" value="ECO:0007669"/>
    <property type="project" value="UniProtKB-UniRule"/>
</dbReference>